<feature type="non-terminal residue" evidence="1">
    <location>
        <position position="207"/>
    </location>
</feature>
<evidence type="ECO:0000313" key="2">
    <source>
        <dbReference type="Proteomes" id="UP000789920"/>
    </source>
</evidence>
<organism evidence="1 2">
    <name type="scientific">Racocetra persica</name>
    <dbReference type="NCBI Taxonomy" id="160502"/>
    <lineage>
        <taxon>Eukaryota</taxon>
        <taxon>Fungi</taxon>
        <taxon>Fungi incertae sedis</taxon>
        <taxon>Mucoromycota</taxon>
        <taxon>Glomeromycotina</taxon>
        <taxon>Glomeromycetes</taxon>
        <taxon>Diversisporales</taxon>
        <taxon>Gigasporaceae</taxon>
        <taxon>Racocetra</taxon>
    </lineage>
</organism>
<proteinExistence type="predicted"/>
<dbReference type="Proteomes" id="UP000789920">
    <property type="component" value="Unassembled WGS sequence"/>
</dbReference>
<reference evidence="1" key="1">
    <citation type="submission" date="2021-06" db="EMBL/GenBank/DDBJ databases">
        <authorList>
            <person name="Kallberg Y."/>
            <person name="Tangrot J."/>
            <person name="Rosling A."/>
        </authorList>
    </citation>
    <scope>NUCLEOTIDE SEQUENCE</scope>
    <source>
        <strain evidence="1">MA461A</strain>
    </source>
</reference>
<dbReference type="EMBL" id="CAJVQC010043748">
    <property type="protein sequence ID" value="CAG8778151.1"/>
    <property type="molecule type" value="Genomic_DNA"/>
</dbReference>
<sequence>EIRQSEIDSEFLVLSQKNNTDLFYTVNVEICAVAAKYNIGSLNFYQSLMPYDHAIFAYIASGLLSNDHSFYASLHACTNNKPEDLRYKMQLNNVSQESNKIWETEILDVNSTTLEHNSASFNSFLEIIKHDYENCTKAKSVPALTSFLYDINRNVDPLARVKSGAKIRVQVKSIKRRKTSNNDKENIDQYIISARKVRAKDKKAHNI</sequence>
<keyword evidence="2" id="KW-1185">Reference proteome</keyword>
<name>A0ACA9R5F2_9GLOM</name>
<protein>
    <submittedName>
        <fullName evidence="1">29157_t:CDS:1</fullName>
    </submittedName>
</protein>
<feature type="non-terminal residue" evidence="1">
    <location>
        <position position="1"/>
    </location>
</feature>
<evidence type="ECO:0000313" key="1">
    <source>
        <dbReference type="EMBL" id="CAG8778151.1"/>
    </source>
</evidence>
<gene>
    <name evidence="1" type="ORF">RPERSI_LOCUS17194</name>
</gene>
<accession>A0ACA9R5F2</accession>
<comment type="caution">
    <text evidence="1">The sequence shown here is derived from an EMBL/GenBank/DDBJ whole genome shotgun (WGS) entry which is preliminary data.</text>
</comment>